<feature type="domain" description="Helitron helicase-like" evidence="1">
    <location>
        <begin position="19"/>
        <end position="47"/>
    </location>
</feature>
<reference evidence="2 3" key="1">
    <citation type="journal article" date="2012" name="Science">
        <title>The Paleozoic origin of enzymatic lignin decomposition reconstructed from 31 fungal genomes.</title>
        <authorList>
            <person name="Floudas D."/>
            <person name="Binder M."/>
            <person name="Riley R."/>
            <person name="Barry K."/>
            <person name="Blanchette R.A."/>
            <person name="Henrissat B."/>
            <person name="Martinez A.T."/>
            <person name="Otillar R."/>
            <person name="Spatafora J.W."/>
            <person name="Yadav J.S."/>
            <person name="Aerts A."/>
            <person name="Benoit I."/>
            <person name="Boyd A."/>
            <person name="Carlson A."/>
            <person name="Copeland A."/>
            <person name="Coutinho P.M."/>
            <person name="de Vries R.P."/>
            <person name="Ferreira P."/>
            <person name="Findley K."/>
            <person name="Foster B."/>
            <person name="Gaskell J."/>
            <person name="Glotzer D."/>
            <person name="Gorecki P."/>
            <person name="Heitman J."/>
            <person name="Hesse C."/>
            <person name="Hori C."/>
            <person name="Igarashi K."/>
            <person name="Jurgens J.A."/>
            <person name="Kallen N."/>
            <person name="Kersten P."/>
            <person name="Kohler A."/>
            <person name="Kuees U."/>
            <person name="Kumar T.K.A."/>
            <person name="Kuo A."/>
            <person name="LaButti K."/>
            <person name="Larrondo L.F."/>
            <person name="Lindquist E."/>
            <person name="Ling A."/>
            <person name="Lombard V."/>
            <person name="Lucas S."/>
            <person name="Lundell T."/>
            <person name="Martin R."/>
            <person name="McLaughlin D.J."/>
            <person name="Morgenstern I."/>
            <person name="Morin E."/>
            <person name="Murat C."/>
            <person name="Nagy L.G."/>
            <person name="Nolan M."/>
            <person name="Ohm R.A."/>
            <person name="Patyshakuliyeva A."/>
            <person name="Rokas A."/>
            <person name="Ruiz-Duenas F.J."/>
            <person name="Sabat G."/>
            <person name="Salamov A."/>
            <person name="Samejima M."/>
            <person name="Schmutz J."/>
            <person name="Slot J.C."/>
            <person name="St John F."/>
            <person name="Stenlid J."/>
            <person name="Sun H."/>
            <person name="Sun S."/>
            <person name="Syed K."/>
            <person name="Tsang A."/>
            <person name="Wiebenga A."/>
            <person name="Young D."/>
            <person name="Pisabarro A."/>
            <person name="Eastwood D.C."/>
            <person name="Martin F."/>
            <person name="Cullen D."/>
            <person name="Grigoriev I.V."/>
            <person name="Hibbett D.S."/>
        </authorList>
    </citation>
    <scope>NUCLEOTIDE SEQUENCE [LARGE SCALE GENOMIC DNA]</scope>
    <source>
        <strain evidence="2 3">MD-104</strain>
    </source>
</reference>
<dbReference type="OMA" id="TCYKYWK"/>
<evidence type="ECO:0000313" key="3">
    <source>
        <dbReference type="Proteomes" id="UP000218811"/>
    </source>
</evidence>
<dbReference type="Pfam" id="PF14214">
    <property type="entry name" value="Helitron_like_N"/>
    <property type="match status" value="1"/>
</dbReference>
<dbReference type="STRING" id="742152.A0A2H3J582"/>
<dbReference type="InterPro" id="IPR025476">
    <property type="entry name" value="Helitron_helicase-like"/>
</dbReference>
<name>A0A2H3J582_WOLCO</name>
<keyword evidence="3" id="KW-1185">Reference proteome</keyword>
<dbReference type="OrthoDB" id="10007484at2759"/>
<organism evidence="2 3">
    <name type="scientific">Wolfiporia cocos (strain MD-104)</name>
    <name type="common">Brown rot fungus</name>
    <dbReference type="NCBI Taxonomy" id="742152"/>
    <lineage>
        <taxon>Eukaryota</taxon>
        <taxon>Fungi</taxon>
        <taxon>Dikarya</taxon>
        <taxon>Basidiomycota</taxon>
        <taxon>Agaricomycotina</taxon>
        <taxon>Agaricomycetes</taxon>
        <taxon>Polyporales</taxon>
        <taxon>Phaeolaceae</taxon>
        <taxon>Wolfiporia</taxon>
    </lineage>
</organism>
<sequence>MKAFISALLGYDKTGRDTAGGILGVVNGYYGCVEAQGRGTLHCHMLVWVEGGLNPNEIRKRISEQGDTAFKERLLAFLDDTISSYPSVHPASTRGVFMPGHPNYDEQLRRHDLNQIASACQLHSHTRTCYKLWRGPPEPRVCRFDLDPANVVPESTFDESTGELSLRCLDGMVNNFNTTILEAVRCNMDLKFIGSGDAAKAVIYYITDYITKSQLKAHVAYSALELAVNKLSEFNDTDDDMASRAKQLLQKCAFSMLHHQELSAQQVVSYLMDCEDHFTTHKYAYLYWTSFERHNSDPSANFGLDTSHEDSDDLLYVEPDAVKGAINRLPDEVGVTVNGTGRLVPRGSQVSDYVFRGAALNDVCLWDFISRTEKMSYSM</sequence>
<dbReference type="AlphaFoldDB" id="A0A2H3J582"/>
<accession>A0A2H3J582</accession>
<dbReference type="Proteomes" id="UP000218811">
    <property type="component" value="Unassembled WGS sequence"/>
</dbReference>
<dbReference type="EMBL" id="KB467920">
    <property type="protein sequence ID" value="PCH37356.1"/>
    <property type="molecule type" value="Genomic_DNA"/>
</dbReference>
<protein>
    <recommendedName>
        <fullName evidence="1">Helitron helicase-like domain-containing protein</fullName>
    </recommendedName>
</protein>
<evidence type="ECO:0000313" key="2">
    <source>
        <dbReference type="EMBL" id="PCH37356.1"/>
    </source>
</evidence>
<gene>
    <name evidence="2" type="ORF">WOLCODRAFT_92327</name>
</gene>
<proteinExistence type="predicted"/>
<evidence type="ECO:0000259" key="1">
    <source>
        <dbReference type="Pfam" id="PF14214"/>
    </source>
</evidence>